<name>A0ABS8RD73_9LACO</name>
<dbReference type="Proteomes" id="UP001200032">
    <property type="component" value="Unassembled WGS sequence"/>
</dbReference>
<accession>A0ABS8RD73</accession>
<keyword evidence="2" id="KW-1185">Reference proteome</keyword>
<dbReference type="RefSeq" id="WP_231796003.1">
    <property type="nucleotide sequence ID" value="NZ_JAJPDJ010000063.1"/>
</dbReference>
<gene>
    <name evidence="1" type="ORF">LTY59_07055</name>
</gene>
<dbReference type="Pfam" id="PF16162">
    <property type="entry name" value="KwaB"/>
    <property type="match status" value="1"/>
</dbReference>
<sequence length="328" mass="37880">MDAIDTIKDSFKKAKKIVEDDATDITLFLLWKKNSKSNMQFSKAEIGNEEKKSFIKRFQRDYSSSDEYSPYSVTMEKTERKIYINNDFFPLMNSYISALNLDVPDSDKKYNDDLDGVVDHLDYVKGYCADFVNTDTKKHVYLFGGITSFNSMQKKRALGMIGNVTVSGITKLSDDDKILGFKPYTICYIYENTCIIQSKQGFENLFGLIEEYKRSALNVVKIMEDDSNFFQGFAQMESDLRKRPIYYRSLVKFSKYPERLKHLSNHLSEIKKVVKENSNFSNDYDKVVLNDKGIVYSTDALEQILSLLNEKPVSSLITGEEFLADRDE</sequence>
<evidence type="ECO:0000313" key="1">
    <source>
        <dbReference type="EMBL" id="MCD7138977.1"/>
    </source>
</evidence>
<organism evidence="1 2">
    <name type="scientific">Limosilactobacillus balticus</name>
    <dbReference type="NCBI Taxonomy" id="2759747"/>
    <lineage>
        <taxon>Bacteria</taxon>
        <taxon>Bacillati</taxon>
        <taxon>Bacillota</taxon>
        <taxon>Bacilli</taxon>
        <taxon>Lactobacillales</taxon>
        <taxon>Lactobacillaceae</taxon>
        <taxon>Limosilactobacillus</taxon>
    </lineage>
</organism>
<proteinExistence type="predicted"/>
<dbReference type="EMBL" id="JAJPDJ010000063">
    <property type="protein sequence ID" value="MCD7138977.1"/>
    <property type="molecule type" value="Genomic_DNA"/>
</dbReference>
<comment type="caution">
    <text evidence="1">The sequence shown here is derived from an EMBL/GenBank/DDBJ whole genome shotgun (WGS) entry which is preliminary data.</text>
</comment>
<reference evidence="1 2" key="1">
    <citation type="submission" date="2021-12" db="EMBL/GenBank/DDBJ databases">
        <title>A phylogenomic analysis of Limosilactobacillus reuteri reveals ancient and stable evolutionary relationships with rodents and birds and zoonotic transmission to humans.</title>
        <authorList>
            <person name="Li F."/>
            <person name="Li X."/>
            <person name="Cheng C."/>
            <person name="Tollenaar S."/>
            <person name="Zhang J.S."/>
            <person name="Simpson D."/>
            <person name="Tasseva G."/>
            <person name="Perez-Munoz M.E."/>
            <person name="Frese S."/>
            <person name="Gaenzle M.G."/>
            <person name="Walter J."/>
            <person name="Zheng J."/>
        </authorList>
    </citation>
    <scope>NUCLEOTIDE SEQUENCE [LARGE SCALE GENOMIC DNA]</scope>
    <source>
        <strain evidence="1 2">WF-AF5-A</strain>
    </source>
</reference>
<evidence type="ECO:0000313" key="2">
    <source>
        <dbReference type="Proteomes" id="UP001200032"/>
    </source>
</evidence>
<dbReference type="InterPro" id="IPR032359">
    <property type="entry name" value="KwaB-like"/>
</dbReference>
<protein>
    <submittedName>
        <fullName evidence="1">DUF4868 domain-containing protein</fullName>
    </submittedName>
</protein>